<dbReference type="AlphaFoldDB" id="A0AAU7JBA6"/>
<reference evidence="1" key="1">
    <citation type="submission" date="2024-05" db="EMBL/GenBank/DDBJ databases">
        <authorList>
            <person name="Kim S."/>
            <person name="Heo J."/>
            <person name="Choi H."/>
            <person name="Choi Y."/>
            <person name="Kwon S.-W."/>
            <person name="Kim Y."/>
        </authorList>
    </citation>
    <scope>NUCLEOTIDE SEQUENCE</scope>
    <source>
        <strain evidence="1">KACC 23698</strain>
    </source>
</reference>
<dbReference type="EMBL" id="CP157484">
    <property type="protein sequence ID" value="XBO37605.1"/>
    <property type="molecule type" value="Genomic_DNA"/>
</dbReference>
<name>A0AAU7JBA6_9HYPH</name>
<protein>
    <submittedName>
        <fullName evidence="1">Uncharacterized protein</fullName>
    </submittedName>
</protein>
<evidence type="ECO:0000313" key="1">
    <source>
        <dbReference type="EMBL" id="XBO37605.1"/>
    </source>
</evidence>
<accession>A0AAU7JBA6</accession>
<organism evidence="1">
    <name type="scientific">Alsobacter sp. KACC 23698</name>
    <dbReference type="NCBI Taxonomy" id="3149229"/>
    <lineage>
        <taxon>Bacteria</taxon>
        <taxon>Pseudomonadati</taxon>
        <taxon>Pseudomonadota</taxon>
        <taxon>Alphaproteobacteria</taxon>
        <taxon>Hyphomicrobiales</taxon>
        <taxon>Alsobacteraceae</taxon>
        <taxon>Alsobacter</taxon>
    </lineage>
</organism>
<dbReference type="RefSeq" id="WP_406854428.1">
    <property type="nucleotide sequence ID" value="NZ_CP157484.1"/>
</dbReference>
<sequence length="175" mass="18870">MVDKSAFNFLAQLIVRIRPEAADAVFPHGPIGALGAAVERREHARQPQPTREVAVIAAADAHLAEIIALTRTAEGVGGETGKNLVRLALSKVADFDELCPRWPKWPIGWPPVGHWPPPPPPPWWWEENEKLNAGELFLAGSRMLAAADAVRDASVGEALANAGRTLMDKGLQGAR</sequence>
<proteinExistence type="predicted"/>
<gene>
    <name evidence="1" type="ORF">ABEG18_18000</name>
</gene>